<evidence type="ECO:0000313" key="5">
    <source>
        <dbReference type="Proteomes" id="UP000229707"/>
    </source>
</evidence>
<keyword evidence="2 4" id="KW-0689">Ribosomal protein</keyword>
<comment type="caution">
    <text evidence="4">The sequence shown here is derived from an EMBL/GenBank/DDBJ whole genome shotgun (WGS) entry which is preliminary data.</text>
</comment>
<evidence type="ECO:0000313" key="4">
    <source>
        <dbReference type="EMBL" id="PIM94921.1"/>
    </source>
</evidence>
<comment type="similarity">
    <text evidence="1">Belongs to the bacterial ribosomal protein bS18 family.</text>
</comment>
<organism evidence="4 5">
    <name type="scientific">Candidatus Hodgkinia cicadicola</name>
    <dbReference type="NCBI Taxonomy" id="573658"/>
    <lineage>
        <taxon>Bacteria</taxon>
        <taxon>Pseudomonadati</taxon>
        <taxon>Pseudomonadota</taxon>
        <taxon>Alphaproteobacteria</taxon>
        <taxon>Hyphomicrobiales</taxon>
        <taxon>Candidatus Hodgkinia</taxon>
    </lineage>
</organism>
<dbReference type="InterPro" id="IPR036870">
    <property type="entry name" value="Ribosomal_bS18_sf"/>
</dbReference>
<dbReference type="NCBIfam" id="TIGR00165">
    <property type="entry name" value="S18"/>
    <property type="match status" value="1"/>
</dbReference>
<evidence type="ECO:0000256" key="2">
    <source>
        <dbReference type="ARBA" id="ARBA00022980"/>
    </source>
</evidence>
<dbReference type="GO" id="GO:0005840">
    <property type="term" value="C:ribosome"/>
    <property type="evidence" value="ECO:0007669"/>
    <property type="project" value="UniProtKB-KW"/>
</dbReference>
<evidence type="ECO:0000256" key="1">
    <source>
        <dbReference type="ARBA" id="ARBA00005589"/>
    </source>
</evidence>
<gene>
    <name evidence="4" type="primary">rpsR</name>
    <name evidence="4" type="ORF">MAGCAS_201</name>
</gene>
<dbReference type="InterPro" id="IPR001648">
    <property type="entry name" value="Ribosomal_bS18"/>
</dbReference>
<sequence length="150" mass="17834">MLTTCLLKRVKQSIKFNGLITRWHLFSAYSNEINKKSMVYSANKLLEYNSSKNINVKDQDENISKYSSESYNIPLQESKWPWVLHPLDRYKDINIFQSYITDCGEIMPRKVTKLNKKTHRKLCREIKRYRNLGLILKTKSILEVERDSDI</sequence>
<dbReference type="SUPFAM" id="SSF46911">
    <property type="entry name" value="Ribosomal protein S18"/>
    <property type="match status" value="1"/>
</dbReference>
<dbReference type="PANTHER" id="PTHR13479">
    <property type="entry name" value="30S RIBOSOMAL PROTEIN S18"/>
    <property type="match status" value="1"/>
</dbReference>
<dbReference type="Gene3D" id="4.10.640.10">
    <property type="entry name" value="Ribosomal protein S18"/>
    <property type="match status" value="1"/>
</dbReference>
<keyword evidence="5" id="KW-1185">Reference proteome</keyword>
<dbReference type="Pfam" id="PF01084">
    <property type="entry name" value="Ribosomal_S18"/>
    <property type="match status" value="1"/>
</dbReference>
<evidence type="ECO:0000256" key="3">
    <source>
        <dbReference type="ARBA" id="ARBA00023274"/>
    </source>
</evidence>
<accession>A0ABX4MEP1</accession>
<name>A0ABX4MEP1_9HYPH</name>
<protein>
    <submittedName>
        <fullName evidence="4">30S ribosomal protein S18</fullName>
    </submittedName>
</protein>
<dbReference type="PANTHER" id="PTHR13479:SF40">
    <property type="entry name" value="SMALL RIBOSOMAL SUBUNIT PROTEIN BS18M"/>
    <property type="match status" value="1"/>
</dbReference>
<dbReference type="Proteomes" id="UP000229707">
    <property type="component" value="Unassembled WGS sequence"/>
</dbReference>
<dbReference type="EMBL" id="NXGL01000054">
    <property type="protein sequence ID" value="PIM94921.1"/>
    <property type="molecule type" value="Genomic_DNA"/>
</dbReference>
<reference evidence="4" key="1">
    <citation type="submission" date="2017-09" db="EMBL/GenBank/DDBJ databases">
        <authorList>
            <person name="Campbell M.A."/>
            <person name="Lukasik P."/>
            <person name="Simon C."/>
            <person name="McCutcheon J.P."/>
        </authorList>
    </citation>
    <scope>NUCLEOTIDE SEQUENCE [LARGE SCALE GENOMIC DNA]</scope>
    <source>
        <strain evidence="4">MAGCAS</strain>
    </source>
</reference>
<proteinExistence type="inferred from homology"/>
<keyword evidence="3" id="KW-0687">Ribonucleoprotein</keyword>